<gene>
    <name evidence="1" type="ORF">FB45DRAFT_933465</name>
</gene>
<organism evidence="1 2">
    <name type="scientific">Roridomyces roridus</name>
    <dbReference type="NCBI Taxonomy" id="1738132"/>
    <lineage>
        <taxon>Eukaryota</taxon>
        <taxon>Fungi</taxon>
        <taxon>Dikarya</taxon>
        <taxon>Basidiomycota</taxon>
        <taxon>Agaricomycotina</taxon>
        <taxon>Agaricomycetes</taxon>
        <taxon>Agaricomycetidae</taxon>
        <taxon>Agaricales</taxon>
        <taxon>Marasmiineae</taxon>
        <taxon>Mycenaceae</taxon>
        <taxon>Roridomyces</taxon>
    </lineage>
</organism>
<reference evidence="1" key="1">
    <citation type="submission" date="2023-03" db="EMBL/GenBank/DDBJ databases">
        <title>Massive genome expansion in bonnet fungi (Mycena s.s.) driven by repeated elements and novel gene families across ecological guilds.</title>
        <authorList>
            <consortium name="Lawrence Berkeley National Laboratory"/>
            <person name="Harder C.B."/>
            <person name="Miyauchi S."/>
            <person name="Viragh M."/>
            <person name="Kuo A."/>
            <person name="Thoen E."/>
            <person name="Andreopoulos B."/>
            <person name="Lu D."/>
            <person name="Skrede I."/>
            <person name="Drula E."/>
            <person name="Henrissat B."/>
            <person name="Morin E."/>
            <person name="Kohler A."/>
            <person name="Barry K."/>
            <person name="LaButti K."/>
            <person name="Morin E."/>
            <person name="Salamov A."/>
            <person name="Lipzen A."/>
            <person name="Mereny Z."/>
            <person name="Hegedus B."/>
            <person name="Baldrian P."/>
            <person name="Stursova M."/>
            <person name="Weitz H."/>
            <person name="Taylor A."/>
            <person name="Grigoriev I.V."/>
            <person name="Nagy L.G."/>
            <person name="Martin F."/>
            <person name="Kauserud H."/>
        </authorList>
    </citation>
    <scope>NUCLEOTIDE SEQUENCE</scope>
    <source>
        <strain evidence="1">9284</strain>
    </source>
</reference>
<proteinExistence type="predicted"/>
<name>A0AAD7BCZ5_9AGAR</name>
<comment type="caution">
    <text evidence="1">The sequence shown here is derived from an EMBL/GenBank/DDBJ whole genome shotgun (WGS) entry which is preliminary data.</text>
</comment>
<accession>A0AAD7BCZ5</accession>
<dbReference type="Proteomes" id="UP001221142">
    <property type="component" value="Unassembled WGS sequence"/>
</dbReference>
<evidence type="ECO:0000313" key="2">
    <source>
        <dbReference type="Proteomes" id="UP001221142"/>
    </source>
</evidence>
<protein>
    <submittedName>
        <fullName evidence="1">Uncharacterized protein</fullName>
    </submittedName>
</protein>
<dbReference type="AlphaFoldDB" id="A0AAD7BCZ5"/>
<sequence>MTHQGSPLDVPELLDRCIHWLEKDHPALRICSLVHRTWLHPARSRLFRAADLTTRSGSSADPTVLFSRCMRLLDVLRSSPHIVQHIRRLDINAKALATEFDSVADLPFAHVRQLVIRSTSVETAAGIQRLVGIPTLEHLEINSTYTDFGVWFASCSPALRCVELHFSAPEVELEGHTCTRRVPLHALKLFPYASQNSDPVSSVSNLIHSLCIFDFSRLKILSTDARAEIIEAMTPFCGEVEVFELRVNLGFSPTLSFSSFPNLRELYLDLRSTRALPSLFTCLCSIPPSNNITRIVITAQKRILKRLSGDLLSTLDATLSSLDLPHLTSVHLALNARVYEGAAHHMGKLIGRNLLSRVDEDGDWFQSFGCAWRTQ</sequence>
<dbReference type="EMBL" id="JARKIF010000021">
    <property type="protein sequence ID" value="KAJ7617115.1"/>
    <property type="molecule type" value="Genomic_DNA"/>
</dbReference>
<keyword evidence="2" id="KW-1185">Reference proteome</keyword>
<evidence type="ECO:0000313" key="1">
    <source>
        <dbReference type="EMBL" id="KAJ7617115.1"/>
    </source>
</evidence>